<sequence length="163" mass="16959">MTHHDPNLDPAPGEIVRETVVTRGPRTETVETVVVRESNTGWWVAGILGGVVLIAVLWILFARGAETPVTDQALLDAQVDAVEAQAAADRAAVAGQVASAQASVDIARADAVRSQAEAARASADARAAEARATEPLIIERQTTSPAPPMPSAEATVRPTAPQN</sequence>
<feature type="region of interest" description="Disordered" evidence="1">
    <location>
        <begin position="123"/>
        <end position="163"/>
    </location>
</feature>
<keyword evidence="2" id="KW-0472">Membrane</keyword>
<name>A0ABP3S4F7_9CAUL</name>
<dbReference type="RefSeq" id="WP_343793843.1">
    <property type="nucleotide sequence ID" value="NZ_BAAAGA010000005.1"/>
</dbReference>
<organism evidence="3 4">
    <name type="scientific">Brevundimonas kwangchunensis</name>
    <dbReference type="NCBI Taxonomy" id="322163"/>
    <lineage>
        <taxon>Bacteria</taxon>
        <taxon>Pseudomonadati</taxon>
        <taxon>Pseudomonadota</taxon>
        <taxon>Alphaproteobacteria</taxon>
        <taxon>Caulobacterales</taxon>
        <taxon>Caulobacteraceae</taxon>
        <taxon>Brevundimonas</taxon>
    </lineage>
</organism>
<protein>
    <submittedName>
        <fullName evidence="3">Uncharacterized protein</fullName>
    </submittedName>
</protein>
<keyword evidence="2" id="KW-0812">Transmembrane</keyword>
<proteinExistence type="predicted"/>
<evidence type="ECO:0000256" key="2">
    <source>
        <dbReference type="SAM" id="Phobius"/>
    </source>
</evidence>
<keyword evidence="2" id="KW-1133">Transmembrane helix</keyword>
<feature type="transmembrane region" description="Helical" evidence="2">
    <location>
        <begin position="42"/>
        <end position="61"/>
    </location>
</feature>
<dbReference type="EMBL" id="BAAAGA010000005">
    <property type="protein sequence ID" value="GAA0625592.1"/>
    <property type="molecule type" value="Genomic_DNA"/>
</dbReference>
<evidence type="ECO:0000313" key="3">
    <source>
        <dbReference type="EMBL" id="GAA0625592.1"/>
    </source>
</evidence>
<evidence type="ECO:0000313" key="4">
    <source>
        <dbReference type="Proteomes" id="UP001501352"/>
    </source>
</evidence>
<accession>A0ABP3S4F7</accession>
<dbReference type="Proteomes" id="UP001501352">
    <property type="component" value="Unassembled WGS sequence"/>
</dbReference>
<reference evidence="4" key="1">
    <citation type="journal article" date="2019" name="Int. J. Syst. Evol. Microbiol.">
        <title>The Global Catalogue of Microorganisms (GCM) 10K type strain sequencing project: providing services to taxonomists for standard genome sequencing and annotation.</title>
        <authorList>
            <consortium name="The Broad Institute Genomics Platform"/>
            <consortium name="The Broad Institute Genome Sequencing Center for Infectious Disease"/>
            <person name="Wu L."/>
            <person name="Ma J."/>
        </authorList>
    </citation>
    <scope>NUCLEOTIDE SEQUENCE [LARGE SCALE GENOMIC DNA]</scope>
    <source>
        <strain evidence="4">JCM 12928</strain>
    </source>
</reference>
<keyword evidence="4" id="KW-1185">Reference proteome</keyword>
<comment type="caution">
    <text evidence="3">The sequence shown here is derived from an EMBL/GenBank/DDBJ whole genome shotgun (WGS) entry which is preliminary data.</text>
</comment>
<evidence type="ECO:0000256" key="1">
    <source>
        <dbReference type="SAM" id="MobiDB-lite"/>
    </source>
</evidence>
<gene>
    <name evidence="3" type="ORF">GCM10009422_22780</name>
</gene>